<dbReference type="Proteomes" id="UP001501447">
    <property type="component" value="Unassembled WGS sequence"/>
</dbReference>
<accession>A0ABN3QJ70</accession>
<evidence type="ECO:0000313" key="1">
    <source>
        <dbReference type="EMBL" id="GAA2627528.1"/>
    </source>
</evidence>
<sequence>MISDAVLSLHWHAFAYTGRYPDYSEAKNINVAVRPLTLSDWFRKPRQMHQGTYSDAAGAYSWLESELRQVCVDHGRLADALDHYHVRLELGQDAYSGGYAKDRSSIYVRCLLTFPRTGADRRPEQCPGPPK</sequence>
<gene>
    <name evidence="1" type="ORF">GCM10009863_48130</name>
</gene>
<protein>
    <submittedName>
        <fullName evidence="1">Uncharacterized protein</fullName>
    </submittedName>
</protein>
<evidence type="ECO:0000313" key="2">
    <source>
        <dbReference type="Proteomes" id="UP001501447"/>
    </source>
</evidence>
<comment type="caution">
    <text evidence="1">The sequence shown here is derived from an EMBL/GenBank/DDBJ whole genome shotgun (WGS) entry which is preliminary data.</text>
</comment>
<name>A0ABN3QJ70_9ACTN</name>
<organism evidence="1 2">
    <name type="scientific">Streptomyces axinellae</name>
    <dbReference type="NCBI Taxonomy" id="552788"/>
    <lineage>
        <taxon>Bacteria</taxon>
        <taxon>Bacillati</taxon>
        <taxon>Actinomycetota</taxon>
        <taxon>Actinomycetes</taxon>
        <taxon>Kitasatosporales</taxon>
        <taxon>Streptomycetaceae</taxon>
        <taxon>Streptomyces</taxon>
    </lineage>
</organism>
<dbReference type="EMBL" id="BAAARJ010000016">
    <property type="protein sequence ID" value="GAA2627528.1"/>
    <property type="molecule type" value="Genomic_DNA"/>
</dbReference>
<reference evidence="1 2" key="1">
    <citation type="journal article" date="2019" name="Int. J. Syst. Evol. Microbiol.">
        <title>The Global Catalogue of Microorganisms (GCM) 10K type strain sequencing project: providing services to taxonomists for standard genome sequencing and annotation.</title>
        <authorList>
            <consortium name="The Broad Institute Genomics Platform"/>
            <consortium name="The Broad Institute Genome Sequencing Center for Infectious Disease"/>
            <person name="Wu L."/>
            <person name="Ma J."/>
        </authorList>
    </citation>
    <scope>NUCLEOTIDE SEQUENCE [LARGE SCALE GENOMIC DNA]</scope>
    <source>
        <strain evidence="1 2">JCM 16373</strain>
    </source>
</reference>
<proteinExistence type="predicted"/>
<keyword evidence="2" id="KW-1185">Reference proteome</keyword>